<organism evidence="1 2">
    <name type="scientific">Sporosarcina saromensis</name>
    <dbReference type="NCBI Taxonomy" id="359365"/>
    <lineage>
        <taxon>Bacteria</taxon>
        <taxon>Bacillati</taxon>
        <taxon>Bacillota</taxon>
        <taxon>Bacilli</taxon>
        <taxon>Bacillales</taxon>
        <taxon>Caryophanaceae</taxon>
        <taxon>Sporosarcina</taxon>
    </lineage>
</organism>
<protein>
    <recommendedName>
        <fullName evidence="3">XRE family transcriptional regulator</fullName>
    </recommendedName>
</protein>
<evidence type="ECO:0008006" key="3">
    <source>
        <dbReference type="Google" id="ProtNLM"/>
    </source>
</evidence>
<reference evidence="1 2" key="1">
    <citation type="submission" date="2023-06" db="EMBL/GenBank/DDBJ databases">
        <title>Sporosarcina sp. nov., isolated from Korean traditional fermented seafood 'Jeotgal'.</title>
        <authorList>
            <person name="Yang A.I."/>
            <person name="Shin N.-R."/>
        </authorList>
    </citation>
    <scope>NUCLEOTIDE SEQUENCE [LARGE SCALE GENOMIC DNA]</scope>
    <source>
        <strain evidence="1 2">KCTC13119</strain>
    </source>
</reference>
<gene>
    <name evidence="1" type="ORF">QT711_11185</name>
</gene>
<evidence type="ECO:0000313" key="1">
    <source>
        <dbReference type="EMBL" id="MDW0113751.1"/>
    </source>
</evidence>
<evidence type="ECO:0000313" key="2">
    <source>
        <dbReference type="Proteomes" id="UP001282284"/>
    </source>
</evidence>
<proteinExistence type="predicted"/>
<comment type="caution">
    <text evidence="1">The sequence shown here is derived from an EMBL/GenBank/DDBJ whole genome shotgun (WGS) entry which is preliminary data.</text>
</comment>
<name>A0ABU4G9U0_9BACL</name>
<dbReference type="EMBL" id="JAUBDI010000010">
    <property type="protein sequence ID" value="MDW0113751.1"/>
    <property type="molecule type" value="Genomic_DNA"/>
</dbReference>
<dbReference type="Proteomes" id="UP001282284">
    <property type="component" value="Unassembled WGS sequence"/>
</dbReference>
<sequence length="144" mass="16563">MSAYEKLVKGVQWILDNRTSYQIAKDLGINNRTANRYQNGETPISNMTLATAEKLYNYYLEEMGKMEKVTFEGIEYTLTQEAYLTGTHESPYYEATGIEADGNEVTVTWKIKEHWLNDDGELNGLLEDESEACDWDNPMSVERI</sequence>
<keyword evidence="2" id="KW-1185">Reference proteome</keyword>
<accession>A0ABU4G9U0</accession>
<dbReference type="RefSeq" id="WP_317944294.1">
    <property type="nucleotide sequence ID" value="NZ_JAUBDI010000010.1"/>
</dbReference>